<evidence type="ECO:0000313" key="1">
    <source>
        <dbReference type="EMBL" id="KAI8427049.1"/>
    </source>
</evidence>
<organism evidence="1 2">
    <name type="scientific">Choristoneura fumiferana</name>
    <name type="common">Spruce budworm moth</name>
    <name type="synonym">Archips fumiferana</name>
    <dbReference type="NCBI Taxonomy" id="7141"/>
    <lineage>
        <taxon>Eukaryota</taxon>
        <taxon>Metazoa</taxon>
        <taxon>Ecdysozoa</taxon>
        <taxon>Arthropoda</taxon>
        <taxon>Hexapoda</taxon>
        <taxon>Insecta</taxon>
        <taxon>Pterygota</taxon>
        <taxon>Neoptera</taxon>
        <taxon>Endopterygota</taxon>
        <taxon>Lepidoptera</taxon>
        <taxon>Glossata</taxon>
        <taxon>Ditrysia</taxon>
        <taxon>Tortricoidea</taxon>
        <taxon>Tortricidae</taxon>
        <taxon>Tortricinae</taxon>
        <taxon>Choristoneura</taxon>
    </lineage>
</organism>
<proteinExistence type="predicted"/>
<keyword evidence="2" id="KW-1185">Reference proteome</keyword>
<dbReference type="Proteomes" id="UP001064048">
    <property type="component" value="Chromosome 26"/>
</dbReference>
<evidence type="ECO:0000313" key="2">
    <source>
        <dbReference type="Proteomes" id="UP001064048"/>
    </source>
</evidence>
<comment type="caution">
    <text evidence="1">The sequence shown here is derived from an EMBL/GenBank/DDBJ whole genome shotgun (WGS) entry which is preliminary data.</text>
</comment>
<accession>A0ACC0JSJ4</accession>
<reference evidence="1 2" key="1">
    <citation type="journal article" date="2022" name="Genome Biol. Evol.">
        <title>The Spruce Budworm Genome: Reconstructing the Evolutionary History of Antifreeze Proteins.</title>
        <authorList>
            <person name="Beliveau C."/>
            <person name="Gagne P."/>
            <person name="Picq S."/>
            <person name="Vernygora O."/>
            <person name="Keeling C.I."/>
            <person name="Pinkney K."/>
            <person name="Doucet D."/>
            <person name="Wen F."/>
            <person name="Johnston J.S."/>
            <person name="Maaroufi H."/>
            <person name="Boyle B."/>
            <person name="Laroche J."/>
            <person name="Dewar K."/>
            <person name="Juretic N."/>
            <person name="Blackburn G."/>
            <person name="Nisole A."/>
            <person name="Brunet B."/>
            <person name="Brandao M."/>
            <person name="Lumley L."/>
            <person name="Duan J."/>
            <person name="Quan G."/>
            <person name="Lucarotti C.J."/>
            <person name="Roe A.D."/>
            <person name="Sperling F.A.H."/>
            <person name="Levesque R.C."/>
            <person name="Cusson M."/>
        </authorList>
    </citation>
    <scope>NUCLEOTIDE SEQUENCE [LARGE SCALE GENOMIC DNA]</scope>
    <source>
        <strain evidence="1">Glfc:IPQL:Cfum</strain>
    </source>
</reference>
<name>A0ACC0JSJ4_CHOFU</name>
<protein>
    <submittedName>
        <fullName evidence="1">Uncharacterized protein</fullName>
    </submittedName>
</protein>
<sequence>MLCRRLNKIIYTRSSVNHSSQYRCPVTNRSKCSWINSVLSALKTDPMSSLRLRIILRDLRVTRLWNAWSRTQLVSFVVKRCRRDRGVRDMLACFRQTILRPSRTFLLSATAAYKSNSGDDDDPTPCQRNISDEELEALIQDLDGVDELSRATLFCEGCSHRLVIDKRHPGVLYCTCDDTHPPGASEDGWIPYMEAEDVVIWRKEYKPGGLFAYKVYGRYKDLHASDFATIQVDGAYRRQWDDAVADLSVVERPANGVASQAVLHWEVAWPVSGAVGLSLSISVSSVGREVIERPANGVASQAVLHWEVAWPVSGAVGWSLSISVSSVGREAIERPANGVASQAVLHWEVAWPVSGAVGLSLSISVSSVGREVIERPANGVASQAVLHWEVAWPVSGAVGLSLSISVSSVGREAIEASQRVASQAVLHWEVAWPRLFSNRDYVYIRRHKLFAVKTKCLPHKEAIFRPDEPEPCRTEERPSVHSNAKRKAMENERREARETGQAKVNNVYVILSRSCTHPAAPERRHAIRVQEYWSNMVVRNIDGADNLGMEFVLTYYDEPSVGGLPSGVSAWATGRAAPAFLARMHRAAAGYQQWLARHGEV</sequence>
<dbReference type="EMBL" id="CM046126">
    <property type="protein sequence ID" value="KAI8427049.1"/>
    <property type="molecule type" value="Genomic_DNA"/>
</dbReference>
<gene>
    <name evidence="1" type="ORF">MSG28_014690</name>
</gene>